<name>A0A080N4U8_9BIFI</name>
<dbReference type="InterPro" id="IPR010359">
    <property type="entry name" value="IrrE_HExxH"/>
</dbReference>
<proteinExistence type="predicted"/>
<dbReference type="Proteomes" id="UP000028730">
    <property type="component" value="Unassembled WGS sequence"/>
</dbReference>
<evidence type="ECO:0000256" key="1">
    <source>
        <dbReference type="SAM" id="MobiDB-lite"/>
    </source>
</evidence>
<dbReference type="EMBL" id="ATLK01000001">
    <property type="protein sequence ID" value="KFF31735.1"/>
    <property type="molecule type" value="Genomic_DNA"/>
</dbReference>
<dbReference type="PANTHER" id="PTHR43236:SF2">
    <property type="entry name" value="BLL0069 PROTEIN"/>
    <property type="match status" value="1"/>
</dbReference>
<evidence type="ECO:0000259" key="2">
    <source>
        <dbReference type="Pfam" id="PF06114"/>
    </source>
</evidence>
<dbReference type="Pfam" id="PF06114">
    <property type="entry name" value="Peptidase_M78"/>
    <property type="match status" value="1"/>
</dbReference>
<evidence type="ECO:0000313" key="3">
    <source>
        <dbReference type="EMBL" id="KFF31735.1"/>
    </source>
</evidence>
<dbReference type="PANTHER" id="PTHR43236">
    <property type="entry name" value="ANTITOXIN HIGA1"/>
    <property type="match status" value="1"/>
</dbReference>
<dbReference type="OrthoDB" id="9796786at2"/>
<dbReference type="InterPro" id="IPR052345">
    <property type="entry name" value="Rad_response_metalloprotease"/>
</dbReference>
<feature type="region of interest" description="Disordered" evidence="1">
    <location>
        <begin position="318"/>
        <end position="341"/>
    </location>
</feature>
<feature type="compositionally biased region" description="Polar residues" evidence="1">
    <location>
        <begin position="325"/>
        <end position="341"/>
    </location>
</feature>
<feature type="domain" description="IrrE N-terminal-like" evidence="2">
    <location>
        <begin position="200"/>
        <end position="289"/>
    </location>
</feature>
<reference evidence="3 4" key="1">
    <citation type="journal article" date="2014" name="Appl. Environ. Microbiol.">
        <title>Genomic encyclopedia of type strains of the genus Bifidobacterium.</title>
        <authorList>
            <person name="Milani C."/>
            <person name="Lugli G.A."/>
            <person name="Duranti S."/>
            <person name="Turroni F."/>
            <person name="Bottacini F."/>
            <person name="Mangifesta M."/>
            <person name="Sanchez B."/>
            <person name="Viappiani A."/>
            <person name="Mancabelli L."/>
            <person name="Taminiau B."/>
            <person name="Delcenserie V."/>
            <person name="Barrangou R."/>
            <person name="Margolles A."/>
            <person name="van Sinderen D."/>
            <person name="Ventura M."/>
        </authorList>
    </citation>
    <scope>NUCLEOTIDE SEQUENCE [LARGE SCALE GENOMIC DNA]</scope>
    <source>
        <strain evidence="3 4">DSM 19703</strain>
    </source>
</reference>
<comment type="caution">
    <text evidence="3">The sequence shown here is derived from an EMBL/GenBank/DDBJ whole genome shotgun (WGS) entry which is preliminary data.</text>
</comment>
<keyword evidence="4" id="KW-1185">Reference proteome</keyword>
<evidence type="ECO:0000313" key="4">
    <source>
        <dbReference type="Proteomes" id="UP000028730"/>
    </source>
</evidence>
<protein>
    <recommendedName>
        <fullName evidence="2">IrrE N-terminal-like domain-containing protein</fullName>
    </recommendedName>
</protein>
<sequence>MATITVQPTTLRWAVEQSDADLDEIVISKPKLGQLPDWLNSNEPLKLSFSNLEALSASLHVPFGTLVLTEPPQSHDEAIVKYRTLGNDNAHISQNLRDVLASMHAKQNWAHDELSNLGLGDNTLVGSARQTKSPQEIANLIKDQLSLKDDWPLGYDRRPARFNFLRDIVAKAGVLVMNDTMIGRRRLNLSEFRAFTLLDDVVPLIFINRNDSDSAMLFSLLHELVHVALGTEELFNDSEIPQSSADSERLINRTAMELVVPEHVFLNEWKLMARTHTADDIANRFSLKYGLSTIAFLIRARQLGLASEADIEQERNAMEQRLKSPRQSNDSKGGNQNLTNASHFDSRFVGLVRQSINSGTLPYTDGFALLNVKSSRAYDGLLKAKKMMP</sequence>
<dbReference type="RefSeq" id="WP_052377508.1">
    <property type="nucleotide sequence ID" value="NZ_ATLK01000001.1"/>
</dbReference>
<dbReference type="AlphaFoldDB" id="A0A080N4U8"/>
<gene>
    <name evidence="3" type="ORF">BBOMB_1127</name>
</gene>
<accession>A0A080N4U8</accession>
<organism evidence="3 4">
    <name type="scientific">Bifidobacterium bombi DSM 19703</name>
    <dbReference type="NCBI Taxonomy" id="1341695"/>
    <lineage>
        <taxon>Bacteria</taxon>
        <taxon>Bacillati</taxon>
        <taxon>Actinomycetota</taxon>
        <taxon>Actinomycetes</taxon>
        <taxon>Bifidobacteriales</taxon>
        <taxon>Bifidobacteriaceae</taxon>
        <taxon>Bifidobacterium</taxon>
    </lineage>
</organism>
<dbReference type="eggNOG" id="COG2856">
    <property type="taxonomic scope" value="Bacteria"/>
</dbReference>